<evidence type="ECO:0000313" key="2">
    <source>
        <dbReference type="EMBL" id="GAB37984.1"/>
    </source>
</evidence>
<dbReference type="Proteomes" id="UP000005845">
    <property type="component" value="Unassembled WGS sequence"/>
</dbReference>
<evidence type="ECO:0000313" key="3">
    <source>
        <dbReference type="Proteomes" id="UP000005845"/>
    </source>
</evidence>
<sequence length="71" mass="7947">MTYSEVPSSTKSDPDNPRDDKLPDSETRALQCVGELCQCRGNLTQRVTHRIGLSAGCRTTTLQRVDVLLRR</sequence>
<reference evidence="2 3" key="1">
    <citation type="submission" date="2012-02" db="EMBL/GenBank/DDBJ databases">
        <title>Whole genome shotgun sequence of Gordonia sputi NBRC 100414.</title>
        <authorList>
            <person name="Yoshida I."/>
            <person name="Hosoyama A."/>
            <person name="Tsuchikane K."/>
            <person name="Katsumata H."/>
            <person name="Yamazaki S."/>
            <person name="Fujita N."/>
        </authorList>
    </citation>
    <scope>NUCLEOTIDE SEQUENCE [LARGE SCALE GENOMIC DNA]</scope>
    <source>
        <strain evidence="2 3">NBRC 100414</strain>
    </source>
</reference>
<dbReference type="EMBL" id="BAFC01000025">
    <property type="protein sequence ID" value="GAB37984.1"/>
    <property type="molecule type" value="Genomic_DNA"/>
</dbReference>
<feature type="compositionally biased region" description="Basic and acidic residues" evidence="1">
    <location>
        <begin position="12"/>
        <end position="25"/>
    </location>
</feature>
<feature type="region of interest" description="Disordered" evidence="1">
    <location>
        <begin position="1"/>
        <end position="25"/>
    </location>
</feature>
<name>H5TWX6_9ACTN</name>
<dbReference type="AlphaFoldDB" id="H5TWX6"/>
<gene>
    <name evidence="2" type="ORF">GOSPT_025_00180</name>
</gene>
<feature type="compositionally biased region" description="Polar residues" evidence="1">
    <location>
        <begin position="1"/>
        <end position="11"/>
    </location>
</feature>
<organism evidence="2 3">
    <name type="scientific">Gordonia sputi NBRC 100414</name>
    <dbReference type="NCBI Taxonomy" id="1089453"/>
    <lineage>
        <taxon>Bacteria</taxon>
        <taxon>Bacillati</taxon>
        <taxon>Actinomycetota</taxon>
        <taxon>Actinomycetes</taxon>
        <taxon>Mycobacteriales</taxon>
        <taxon>Gordoniaceae</taxon>
        <taxon>Gordonia</taxon>
    </lineage>
</organism>
<evidence type="ECO:0000256" key="1">
    <source>
        <dbReference type="SAM" id="MobiDB-lite"/>
    </source>
</evidence>
<accession>H5TWX6</accession>
<keyword evidence="3" id="KW-1185">Reference proteome</keyword>
<proteinExistence type="predicted"/>
<protein>
    <submittedName>
        <fullName evidence="2">Uncharacterized protein</fullName>
    </submittedName>
</protein>
<comment type="caution">
    <text evidence="2">The sequence shown here is derived from an EMBL/GenBank/DDBJ whole genome shotgun (WGS) entry which is preliminary data.</text>
</comment>